<feature type="region of interest" description="Disordered" evidence="1">
    <location>
        <begin position="460"/>
        <end position="481"/>
    </location>
</feature>
<feature type="compositionally biased region" description="Polar residues" evidence="1">
    <location>
        <begin position="31"/>
        <end position="46"/>
    </location>
</feature>
<feature type="region of interest" description="Disordered" evidence="1">
    <location>
        <begin position="281"/>
        <end position="339"/>
    </location>
</feature>
<evidence type="ECO:0000313" key="3">
    <source>
        <dbReference type="Proteomes" id="UP000039865"/>
    </source>
</evidence>
<evidence type="ECO:0000256" key="1">
    <source>
        <dbReference type="SAM" id="MobiDB-lite"/>
    </source>
</evidence>
<protein>
    <submittedName>
        <fullName evidence="2">Uncharacterized protein</fullName>
    </submittedName>
</protein>
<feature type="compositionally biased region" description="Polar residues" evidence="1">
    <location>
        <begin position="544"/>
        <end position="555"/>
    </location>
</feature>
<dbReference type="InParanoid" id="A0A078AQV6"/>
<feature type="region of interest" description="Disordered" evidence="1">
    <location>
        <begin position="539"/>
        <end position="565"/>
    </location>
</feature>
<feature type="compositionally biased region" description="Polar residues" evidence="1">
    <location>
        <begin position="299"/>
        <end position="339"/>
    </location>
</feature>
<dbReference type="EMBL" id="CCKQ01012967">
    <property type="protein sequence ID" value="CDW84599.1"/>
    <property type="molecule type" value="Genomic_DNA"/>
</dbReference>
<reference evidence="2 3" key="1">
    <citation type="submission" date="2014-06" db="EMBL/GenBank/DDBJ databases">
        <authorList>
            <person name="Swart Estienne"/>
        </authorList>
    </citation>
    <scope>NUCLEOTIDE SEQUENCE [LARGE SCALE GENOMIC DNA]</scope>
    <source>
        <strain evidence="2 3">130c</strain>
    </source>
</reference>
<sequence length="703" mass="80915">MAATVNKQFSSIKQQQKRLKQQLQRDQSDLEMQSTKQQSNTLSNNFNPIFQTSQSQVSGSSLIKLYYQQNNYNQAMANQQQMKRGNSASQQKRYLNQNSNSSQSANNIIFKTSFNHQKKESNSLRQITKEQLAATTQTIQQQMLSSINANSQPNLHKSGSRAFLKSTIENLKKSNQLIHYQQKMPQEYKNVKLSKNLEQQINNKLDRQNSQMLLQQHQVKSQNNLLQQFNINKDKNQVHSNVVVGINNAKLNNFVFDYDQQSAQQQSNNNIVMYSHEGFNIKNTNTNSQSTSTNNKNSRQGGRNQLINMSGNTQNQSSGGLTRCFSSSSKNFHNQNTSNQGHESLLQHVQQQQFQQQQQYQQQQQQQPQQQFSLTRVQSKAKFEIERAPNQQMLQIQSMKVLHPQDQYYFQKEDQEQKRTLPREQSSGSLSRQKSQAKLQTFQQIQHLQQQQQLNTISMEHGGQQSMQREPSQSSILHSSQNQIGNISKHQKNPAIALVNCYSMATMMQSASGLNLINIKTHMNAGANKDCISPVRKALDQSDNHQNGGDQQQSRKLQRTGPVKIPRKENDIIEQQSQPIQSMTIHKENINFSNNELETSLSKQTRMSKKIAIQKLVNFDKVRDLLRKSSQERRQENAKQVKENTDEVLTRTASVMNFKQKQLLDIFNETDSRLTPILKEGDKTIDETYDEIQGLLQSMESRQ</sequence>
<dbReference type="AlphaFoldDB" id="A0A078AQV6"/>
<dbReference type="OMA" id="INIKTHM"/>
<feature type="compositionally biased region" description="Basic and acidic residues" evidence="1">
    <location>
        <begin position="412"/>
        <end position="422"/>
    </location>
</feature>
<keyword evidence="3" id="KW-1185">Reference proteome</keyword>
<gene>
    <name evidence="2" type="primary">Contig19825.g21024</name>
    <name evidence="2" type="ORF">STYLEM_13664</name>
</gene>
<evidence type="ECO:0000313" key="2">
    <source>
        <dbReference type="EMBL" id="CDW84599.1"/>
    </source>
</evidence>
<feature type="compositionally biased region" description="Low complexity" evidence="1">
    <location>
        <begin position="281"/>
        <end position="298"/>
    </location>
</feature>
<feature type="compositionally biased region" description="Polar residues" evidence="1">
    <location>
        <begin position="423"/>
        <end position="438"/>
    </location>
</feature>
<feature type="region of interest" description="Disordered" evidence="1">
    <location>
        <begin position="1"/>
        <end position="46"/>
    </location>
</feature>
<name>A0A078AQV6_STYLE</name>
<organism evidence="2 3">
    <name type="scientific">Stylonychia lemnae</name>
    <name type="common">Ciliate</name>
    <dbReference type="NCBI Taxonomy" id="5949"/>
    <lineage>
        <taxon>Eukaryota</taxon>
        <taxon>Sar</taxon>
        <taxon>Alveolata</taxon>
        <taxon>Ciliophora</taxon>
        <taxon>Intramacronucleata</taxon>
        <taxon>Spirotrichea</taxon>
        <taxon>Stichotrichia</taxon>
        <taxon>Sporadotrichida</taxon>
        <taxon>Oxytrichidae</taxon>
        <taxon>Stylonychinae</taxon>
        <taxon>Stylonychia</taxon>
    </lineage>
</organism>
<dbReference type="Proteomes" id="UP000039865">
    <property type="component" value="Unassembled WGS sequence"/>
</dbReference>
<proteinExistence type="predicted"/>
<accession>A0A078AQV6</accession>
<feature type="region of interest" description="Disordered" evidence="1">
    <location>
        <begin position="412"/>
        <end position="438"/>
    </location>
</feature>